<sequence>MLHGGVLGVLCGCMVIASCLLKKKGTTFESCSFSFSFLLSTV</sequence>
<evidence type="ECO:0000313" key="1">
    <source>
        <dbReference type="EMBL" id="KXO17587.1"/>
    </source>
</evidence>
<dbReference type="EMBL" id="LTAG01000039">
    <property type="protein sequence ID" value="KXO17587.1"/>
    <property type="molecule type" value="Genomic_DNA"/>
</dbReference>
<evidence type="ECO:0000313" key="2">
    <source>
        <dbReference type="Proteomes" id="UP000070093"/>
    </source>
</evidence>
<reference evidence="1 2" key="1">
    <citation type="submission" date="2016-02" db="EMBL/GenBank/DDBJ databases">
        <authorList>
            <person name="Wen L."/>
            <person name="He K."/>
            <person name="Yang H."/>
        </authorList>
    </citation>
    <scope>NUCLEOTIDE SEQUENCE [LARGE SCALE GENOMIC DNA]</scope>
    <source>
        <strain evidence="1 2">GED7880</strain>
    </source>
</reference>
<accession>A0A137SYV3</accession>
<dbReference type="Proteomes" id="UP000070093">
    <property type="component" value="Unassembled WGS sequence"/>
</dbReference>
<dbReference type="PATRIC" id="fig|28125.4.peg.939"/>
<dbReference type="AlphaFoldDB" id="A0A137SYV3"/>
<organism evidence="1 2">
    <name type="scientific">Prevotella bivia</name>
    <dbReference type="NCBI Taxonomy" id="28125"/>
    <lineage>
        <taxon>Bacteria</taxon>
        <taxon>Pseudomonadati</taxon>
        <taxon>Bacteroidota</taxon>
        <taxon>Bacteroidia</taxon>
        <taxon>Bacteroidales</taxon>
        <taxon>Prevotellaceae</taxon>
        <taxon>Prevotella</taxon>
    </lineage>
</organism>
<protein>
    <submittedName>
        <fullName evidence="1">Uncharacterized protein</fullName>
    </submittedName>
</protein>
<proteinExistence type="predicted"/>
<gene>
    <name evidence="1" type="ORF">HMPREF3202_00953</name>
</gene>
<dbReference type="STRING" id="28125.HMPREF3202_00953"/>
<name>A0A137SYV3_9BACT</name>
<comment type="caution">
    <text evidence="1">The sequence shown here is derived from an EMBL/GenBank/DDBJ whole genome shotgun (WGS) entry which is preliminary data.</text>
</comment>